<evidence type="ECO:0000256" key="1">
    <source>
        <dbReference type="SAM" id="MobiDB-lite"/>
    </source>
</evidence>
<comment type="caution">
    <text evidence="2">The sequence shown here is derived from an EMBL/GenBank/DDBJ whole genome shotgun (WGS) entry which is preliminary data.</text>
</comment>
<protein>
    <submittedName>
        <fullName evidence="2">Uncharacterized protein</fullName>
    </submittedName>
</protein>
<name>A0AAV4LQQ3_BABCB</name>
<dbReference type="Proteomes" id="UP001497744">
    <property type="component" value="Unassembled WGS sequence"/>
</dbReference>
<feature type="region of interest" description="Disordered" evidence="1">
    <location>
        <begin position="20"/>
        <end position="47"/>
    </location>
</feature>
<proteinExistence type="predicted"/>
<organism evidence="2 3">
    <name type="scientific">Babesia caballi</name>
    <dbReference type="NCBI Taxonomy" id="5871"/>
    <lineage>
        <taxon>Eukaryota</taxon>
        <taxon>Sar</taxon>
        <taxon>Alveolata</taxon>
        <taxon>Apicomplexa</taxon>
        <taxon>Aconoidasida</taxon>
        <taxon>Piroplasmida</taxon>
        <taxon>Babesiidae</taxon>
        <taxon>Babesia</taxon>
    </lineage>
</organism>
<reference evidence="2 3" key="1">
    <citation type="submission" date="2021-06" db="EMBL/GenBank/DDBJ databases">
        <title>Genome sequence of Babesia caballi.</title>
        <authorList>
            <person name="Yamagishi J."/>
            <person name="Kidaka T."/>
            <person name="Ochi A."/>
        </authorList>
    </citation>
    <scope>NUCLEOTIDE SEQUENCE [LARGE SCALE GENOMIC DNA]</scope>
    <source>
        <strain evidence="2">USDA-D6B2</strain>
    </source>
</reference>
<accession>A0AAV4LQQ3</accession>
<dbReference type="EMBL" id="BPLF01000001">
    <property type="protein sequence ID" value="GIX62058.1"/>
    <property type="molecule type" value="Genomic_DNA"/>
</dbReference>
<keyword evidence="3" id="KW-1185">Reference proteome</keyword>
<evidence type="ECO:0000313" key="3">
    <source>
        <dbReference type="Proteomes" id="UP001497744"/>
    </source>
</evidence>
<dbReference type="GeneID" id="94193539"/>
<evidence type="ECO:0000313" key="2">
    <source>
        <dbReference type="EMBL" id="GIX62058.1"/>
    </source>
</evidence>
<dbReference type="AlphaFoldDB" id="A0AAV4LQQ3"/>
<gene>
    <name evidence="2" type="ORF">BcabD6B2_14930</name>
</gene>
<dbReference type="RefSeq" id="XP_067714127.1">
    <property type="nucleotide sequence ID" value="XM_067858026.1"/>
</dbReference>
<sequence>MPSPEQRRGEQTFYIAVKNYTPHGAAPRPSRKRNAATGSPPATVHPYDATVVRHPSRCNGSCYLKCQTGQGAGR</sequence>